<evidence type="ECO:0000313" key="6">
    <source>
        <dbReference type="EMBL" id="ADR34104.1"/>
    </source>
</evidence>
<dbReference type="CDD" id="cd00077">
    <property type="entry name" value="HDc"/>
    <property type="match status" value="1"/>
</dbReference>
<dbReference type="InterPro" id="IPR000160">
    <property type="entry name" value="GGDEF_dom"/>
</dbReference>
<dbReference type="KEGG" id="sku:Sulku_1442"/>
<dbReference type="InterPro" id="IPR043128">
    <property type="entry name" value="Rev_trsase/Diguanyl_cyclase"/>
</dbReference>
<evidence type="ECO:0000259" key="5">
    <source>
        <dbReference type="PROSITE" id="PS51832"/>
    </source>
</evidence>
<dbReference type="STRING" id="709032.Sulku_1442"/>
<dbReference type="GO" id="GO:0000160">
    <property type="term" value="P:phosphorelay signal transduction system"/>
    <property type="evidence" value="ECO:0007669"/>
    <property type="project" value="InterPro"/>
</dbReference>
<dbReference type="SUPFAM" id="SSF109604">
    <property type="entry name" value="HD-domain/PDEase-like"/>
    <property type="match status" value="1"/>
</dbReference>
<keyword evidence="2" id="KW-0597">Phosphoprotein</keyword>
<dbReference type="HOGENOM" id="CLU_000445_92_11_7"/>
<dbReference type="NCBIfam" id="TIGR00277">
    <property type="entry name" value="HDIG"/>
    <property type="match status" value="1"/>
</dbReference>
<dbReference type="RefSeq" id="WP_013460301.1">
    <property type="nucleotide sequence ID" value="NC_014762.1"/>
</dbReference>
<dbReference type="PROSITE" id="PS50110">
    <property type="entry name" value="RESPONSE_REGULATORY"/>
    <property type="match status" value="1"/>
</dbReference>
<dbReference type="InterPro" id="IPR001789">
    <property type="entry name" value="Sig_transdc_resp-reg_receiver"/>
</dbReference>
<name>E4TZ89_SULKY</name>
<evidence type="ECO:0000259" key="3">
    <source>
        <dbReference type="PROSITE" id="PS50110"/>
    </source>
</evidence>
<accession>E4TZ89</accession>
<dbReference type="AlphaFoldDB" id="E4TZ89"/>
<dbReference type="InterPro" id="IPR052020">
    <property type="entry name" value="Cyclic_di-GMP/3'3'-cGAMP_PDE"/>
</dbReference>
<dbReference type="eggNOG" id="COG2199">
    <property type="taxonomic scope" value="Bacteria"/>
</dbReference>
<dbReference type="Gene3D" id="3.40.50.2300">
    <property type="match status" value="1"/>
</dbReference>
<evidence type="ECO:0000313" key="7">
    <source>
        <dbReference type="Proteomes" id="UP000008721"/>
    </source>
</evidence>
<dbReference type="SMART" id="SM00471">
    <property type="entry name" value="HDc"/>
    <property type="match status" value="1"/>
</dbReference>
<dbReference type="OrthoDB" id="5514345at2"/>
<evidence type="ECO:0000259" key="4">
    <source>
        <dbReference type="PROSITE" id="PS51831"/>
    </source>
</evidence>
<proteinExistence type="predicted"/>
<dbReference type="InterPro" id="IPR003607">
    <property type="entry name" value="HD/PDEase_dom"/>
</dbReference>
<sequence>MDIELLKKKVESLKNKTKGLNILYVEDEAGLREKASHFLNKIFENVETASNGAEALEKYVSNSYDIVLTDMLMPVMNGLELIQNIRRHSDKQEIIVLSADTDSEILSKCIQLGVTGYLIKPIDFNQVLTVLDQSVDKLNAFRENEIYRTKLESLVNERTQKVLLLQNEQASNYDHVIRSLVKMIEGRDTYTGGHSERVALYSQKIAEAMGYTQEECDLIYQAGILHDIGKITTPDAILLKPGKLSKNEYSLIKNHVSAGYDILSEVPMYSKFVDIIHAHHEHYDGSGYPRFLKGDEIPMAARIMAVADAFDAMTTGRIYKSRKTSAEAISELKELSGVWYDPTVIESALNVLQAFDIVEDISQEPTSEIDYERFAYFYKDPLTHLYNHDYLDFVLRKSKDRDEKICLHLINIKNFTSYNQKHGWSEGDVLLTNFSTYLESEFSNFQIFRIFGDDFALLNTVHQEIDIDKINALPLLSENDLYCEYNHIDLPKTEIISYKDLQSYSPNANDWKKNYSDRLDSPM</sequence>
<dbReference type="InterPro" id="IPR037522">
    <property type="entry name" value="HD_GYP_dom"/>
</dbReference>
<gene>
    <name evidence="6" type="ordered locus">Sulku_1442</name>
</gene>
<dbReference type="PANTHER" id="PTHR45228">
    <property type="entry name" value="CYCLIC DI-GMP PHOSPHODIESTERASE TM_0186-RELATED"/>
    <property type="match status" value="1"/>
</dbReference>
<keyword evidence="7" id="KW-1185">Reference proteome</keyword>
<dbReference type="PROSITE" id="PS51831">
    <property type="entry name" value="HD"/>
    <property type="match status" value="1"/>
</dbReference>
<dbReference type="SUPFAM" id="SSF52172">
    <property type="entry name" value="CheY-like"/>
    <property type="match status" value="1"/>
</dbReference>
<reference evidence="6 7" key="1">
    <citation type="journal article" date="2012" name="Stand. Genomic Sci.">
        <title>Complete genome sequence of the sulfur compounds oxidizing chemolithoautotroph Sulfuricurvum kujiense type strain (YK-1(T)).</title>
        <authorList>
            <person name="Han C."/>
            <person name="Kotsyurbenko O."/>
            <person name="Chertkov O."/>
            <person name="Held B."/>
            <person name="Lapidus A."/>
            <person name="Nolan M."/>
            <person name="Lucas S."/>
            <person name="Hammon N."/>
            <person name="Deshpande S."/>
            <person name="Cheng J.F."/>
            <person name="Tapia R."/>
            <person name="Goodwin L.A."/>
            <person name="Pitluck S."/>
            <person name="Liolios K."/>
            <person name="Pagani I."/>
            <person name="Ivanova N."/>
            <person name="Mavromatis K."/>
            <person name="Mikhailova N."/>
            <person name="Pati A."/>
            <person name="Chen A."/>
            <person name="Palaniappan K."/>
            <person name="Land M."/>
            <person name="Hauser L."/>
            <person name="Chang Y.J."/>
            <person name="Jeffries C.D."/>
            <person name="Brambilla E.M."/>
            <person name="Rohde M."/>
            <person name="Spring S."/>
            <person name="Sikorski J."/>
            <person name="Goker M."/>
            <person name="Woyke T."/>
            <person name="Bristow J."/>
            <person name="Eisen J.A."/>
            <person name="Markowitz V."/>
            <person name="Hugenholtz P."/>
            <person name="Kyrpides N.C."/>
            <person name="Klenk H.P."/>
            <person name="Detter J.C."/>
        </authorList>
    </citation>
    <scope>NUCLEOTIDE SEQUENCE [LARGE SCALE GENOMIC DNA]</scope>
    <source>
        <strain evidence="7">ATCC BAA-921 / DSM 16994 / JCM 11577 / YK-1</strain>
    </source>
</reference>
<dbReference type="SUPFAM" id="SSF55073">
    <property type="entry name" value="Nucleotide cyclase"/>
    <property type="match status" value="1"/>
</dbReference>
<dbReference type="Gene3D" id="3.30.70.270">
    <property type="match status" value="1"/>
</dbReference>
<dbReference type="EMBL" id="CP002355">
    <property type="protein sequence ID" value="ADR34104.1"/>
    <property type="molecule type" value="Genomic_DNA"/>
</dbReference>
<dbReference type="InterPro" id="IPR006675">
    <property type="entry name" value="HDIG_dom"/>
</dbReference>
<dbReference type="Pfam" id="PF00990">
    <property type="entry name" value="GGDEF"/>
    <property type="match status" value="1"/>
</dbReference>
<protein>
    <submittedName>
        <fullName evidence="6">Response regulator receiver modulated metal dependent phosphohydrolase</fullName>
    </submittedName>
</protein>
<dbReference type="Proteomes" id="UP000008721">
    <property type="component" value="Chromosome"/>
</dbReference>
<dbReference type="InterPro" id="IPR029787">
    <property type="entry name" value="Nucleotide_cyclase"/>
</dbReference>
<dbReference type="InterPro" id="IPR011006">
    <property type="entry name" value="CheY-like_superfamily"/>
</dbReference>
<evidence type="ECO:0000256" key="2">
    <source>
        <dbReference type="PROSITE-ProRule" id="PRU00169"/>
    </source>
</evidence>
<dbReference type="InterPro" id="IPR006674">
    <property type="entry name" value="HD_domain"/>
</dbReference>
<feature type="domain" description="Response regulatory" evidence="3">
    <location>
        <begin position="21"/>
        <end position="135"/>
    </location>
</feature>
<evidence type="ECO:0000256" key="1">
    <source>
        <dbReference type="ARBA" id="ARBA00023136"/>
    </source>
</evidence>
<dbReference type="CDD" id="cd17546">
    <property type="entry name" value="REC_hyHK_CKI1_RcsC-like"/>
    <property type="match status" value="1"/>
</dbReference>
<feature type="modified residue" description="4-aspartylphosphate" evidence="2">
    <location>
        <position position="70"/>
    </location>
</feature>
<dbReference type="Pfam" id="PF00072">
    <property type="entry name" value="Response_reg"/>
    <property type="match status" value="1"/>
</dbReference>
<dbReference type="SMART" id="SM00448">
    <property type="entry name" value="REC"/>
    <property type="match status" value="1"/>
</dbReference>
<dbReference type="Gene3D" id="1.10.3210.10">
    <property type="entry name" value="Hypothetical protein af1432"/>
    <property type="match status" value="1"/>
</dbReference>
<dbReference type="PROSITE" id="PS51832">
    <property type="entry name" value="HD_GYP"/>
    <property type="match status" value="1"/>
</dbReference>
<keyword evidence="1" id="KW-0472">Membrane</keyword>
<organism evidence="6 7">
    <name type="scientific">Sulfuricurvum kujiense (strain ATCC BAA-921 / DSM 16994 / JCM 11577 / YK-1)</name>
    <dbReference type="NCBI Taxonomy" id="709032"/>
    <lineage>
        <taxon>Bacteria</taxon>
        <taxon>Pseudomonadati</taxon>
        <taxon>Campylobacterota</taxon>
        <taxon>Epsilonproteobacteria</taxon>
        <taxon>Campylobacterales</taxon>
        <taxon>Sulfurimonadaceae</taxon>
        <taxon>Sulfuricurvum</taxon>
    </lineage>
</organism>
<feature type="domain" description="HD-GYP" evidence="5">
    <location>
        <begin position="169"/>
        <end position="364"/>
    </location>
</feature>
<feature type="domain" description="HD" evidence="4">
    <location>
        <begin position="191"/>
        <end position="313"/>
    </location>
</feature>
<dbReference type="eggNOG" id="COG3437">
    <property type="taxonomic scope" value="Bacteria"/>
</dbReference>
<dbReference type="Pfam" id="PF13487">
    <property type="entry name" value="HD_5"/>
    <property type="match status" value="1"/>
</dbReference>